<evidence type="ECO:0000256" key="7">
    <source>
        <dbReference type="ARBA" id="ARBA00022723"/>
    </source>
</evidence>
<evidence type="ECO:0008006" key="17">
    <source>
        <dbReference type="Google" id="ProtNLM"/>
    </source>
</evidence>
<dbReference type="PRINTS" id="PR00463">
    <property type="entry name" value="EP450I"/>
</dbReference>
<accession>A0A8J6LA45</accession>
<keyword evidence="11" id="KW-0408">Iron</keyword>
<evidence type="ECO:0000256" key="2">
    <source>
        <dbReference type="ARBA" id="ARBA00003690"/>
    </source>
</evidence>
<reference evidence="15" key="1">
    <citation type="journal article" date="2020" name="J Insects Food Feed">
        <title>The yellow mealworm (Tenebrio molitor) genome: a resource for the emerging insects as food and feed industry.</title>
        <authorList>
            <person name="Eriksson T."/>
            <person name="Andere A."/>
            <person name="Kelstrup H."/>
            <person name="Emery V."/>
            <person name="Picard C."/>
        </authorList>
    </citation>
    <scope>NUCLEOTIDE SEQUENCE</scope>
    <source>
        <strain evidence="15">Stoneville</strain>
        <tissue evidence="15">Whole head</tissue>
    </source>
</reference>
<dbReference type="GO" id="GO:0005506">
    <property type="term" value="F:iron ion binding"/>
    <property type="evidence" value="ECO:0007669"/>
    <property type="project" value="InterPro"/>
</dbReference>
<evidence type="ECO:0000256" key="11">
    <source>
        <dbReference type="ARBA" id="ARBA00023004"/>
    </source>
</evidence>
<dbReference type="GO" id="GO:0016705">
    <property type="term" value="F:oxidoreductase activity, acting on paired donors, with incorporation or reduction of molecular oxygen"/>
    <property type="evidence" value="ECO:0007669"/>
    <property type="project" value="InterPro"/>
</dbReference>
<keyword evidence="9" id="KW-0492">Microsome</keyword>
<dbReference type="Pfam" id="PF00067">
    <property type="entry name" value="p450"/>
    <property type="match status" value="4"/>
</dbReference>
<comment type="subcellular location">
    <subcellularLocation>
        <location evidence="4">Endoplasmic reticulum membrane</location>
        <topology evidence="4">Peripheral membrane protein</topology>
    </subcellularLocation>
    <subcellularLocation>
        <location evidence="3">Microsome membrane</location>
        <topology evidence="3">Peripheral membrane protein</topology>
    </subcellularLocation>
</comment>
<sequence>MQIWKSFSRLWEYHHKSIVGLYRSFTPMLLIRDPELIKEVTTKSFSHFHDNDIDIDKDANLIFAKNPFTLKGEEWKVVRAQLTPCFTSGKMKWLYPYLEENSAQLVQFVQSLPEATNGKGYEAKELATRFTLNNVGDCVFGVKAKCFEEENSEFRQLAREFLTPGKIVSDTLSYREGKKIIRNDFLHILSQLKKTSKDYEFTDVDVTAHAAGFFADGYETSSIVMSFVLFELSVNPEAQSKLREEINKAFEENDHKLPYEVLKALPYLDGVINETLRIHPPALSLQKLCTEAFTYTPKETNRSMVIEKDTPIILPVSGLHKDPQYFESPESFKPERFVGENKETIKKGTFLPFGEGPRACLGQRFGLLQIKVGVSYVVNNFELSVNKRTKLPLQYDPTYFLTSPIGGIYKIGTGMILPALIVLVVGVVYYLVRLKYHYWKKLGVIGPKPKFLVGNLGGCFLLKTSPGELYTNIYNEYRHTSIVGLYRAFTPILLVRDPELIKEVTIKSFSHFRDNDIDIDQKVDPMFGKNPFSLKGDEWKVVRAQLTPCFTSGKMKGLYPYLEENSAQLVRFVQSRPEATNGNGYEAKELATRFTLNNVGDCVFGIKAKCFEEENSEFRRLARDFLSPGSWPIFIFFVATILPAVTKIFPIRFVTKNIEKKITDIVTETLKYREENNIVRNDFLQILSQLKKTSKEYDFTDIDVTAHAAGFFGDGYETSSVVMSFILYQLSANPEAQSKLREEVNKVFEENGNKLPYEILQALPYLDAVVNETLRINPPAYSLQKRCTEAFTYTPSETNRSVVIEKDTPIILPLFGLQNDPEYFESPESFRPERFIGDNKEKIMKCTFLPFGEGPRACLGQRFGLLQIKVGLSYIVKNFELSVNNKTKLPLNLEGKCFEDENNHFKKLAMEFSSVESSAVFRFFVMLVFPPIRKLLRLSQTLKIRKNNNLVHHDFLHVMNQIQENSKSVEFTEVDVTTHALDSPLVFIQHANKQFPTMIIPVLIISAITIAYFWLKLNYQYWKKRGIPGPEPHLLVGNLGKCFLLKSSPGHIYTSAYNAFPDANVIGMYRATTPILLVRDPEMVKEVTVKSFSSFHDNDIDVDKNVDGIFGRSPLVLKGQEWKMVRAQLTPAFTSGKVSRKFPSYLC</sequence>
<comment type="caution">
    <text evidence="15">The sequence shown here is derived from an EMBL/GenBank/DDBJ whole genome shotgun (WGS) entry which is preliminary data.</text>
</comment>
<dbReference type="InterPro" id="IPR002401">
    <property type="entry name" value="Cyt_P450_E_grp-I"/>
</dbReference>
<feature type="transmembrane region" description="Helical" evidence="14">
    <location>
        <begin position="625"/>
        <end position="645"/>
    </location>
</feature>
<keyword evidence="13 14" id="KW-0472">Membrane</keyword>
<keyword evidence="7" id="KW-0479">Metal-binding</keyword>
<name>A0A8J6LA45_TENMO</name>
<dbReference type="PROSITE" id="PS00086">
    <property type="entry name" value="CYTOCHROME_P450"/>
    <property type="match status" value="2"/>
</dbReference>
<keyword evidence="6" id="KW-0349">Heme</keyword>
<dbReference type="SUPFAM" id="SSF48264">
    <property type="entry name" value="Cytochrome P450"/>
    <property type="match status" value="3"/>
</dbReference>
<evidence type="ECO:0000313" key="15">
    <source>
        <dbReference type="EMBL" id="KAH0811763.1"/>
    </source>
</evidence>
<dbReference type="Gene3D" id="1.10.630.10">
    <property type="entry name" value="Cytochrome P450"/>
    <property type="match status" value="3"/>
</dbReference>
<gene>
    <name evidence="15" type="ORF">GEV33_011027</name>
</gene>
<organism evidence="15 16">
    <name type="scientific">Tenebrio molitor</name>
    <name type="common">Yellow mealworm beetle</name>
    <dbReference type="NCBI Taxonomy" id="7067"/>
    <lineage>
        <taxon>Eukaryota</taxon>
        <taxon>Metazoa</taxon>
        <taxon>Ecdysozoa</taxon>
        <taxon>Arthropoda</taxon>
        <taxon>Hexapoda</taxon>
        <taxon>Insecta</taxon>
        <taxon>Pterygota</taxon>
        <taxon>Neoptera</taxon>
        <taxon>Endopterygota</taxon>
        <taxon>Coleoptera</taxon>
        <taxon>Polyphaga</taxon>
        <taxon>Cucujiformia</taxon>
        <taxon>Tenebrionidae</taxon>
        <taxon>Tenebrio</taxon>
    </lineage>
</organism>
<dbReference type="InterPro" id="IPR050476">
    <property type="entry name" value="Insect_CytP450_Detox"/>
</dbReference>
<keyword evidence="16" id="KW-1185">Reference proteome</keyword>
<dbReference type="PRINTS" id="PR00385">
    <property type="entry name" value="P450"/>
</dbReference>
<comment type="similarity">
    <text evidence="5">Belongs to the cytochrome P450 family.</text>
</comment>
<evidence type="ECO:0000256" key="14">
    <source>
        <dbReference type="SAM" id="Phobius"/>
    </source>
</evidence>
<dbReference type="CDD" id="cd11056">
    <property type="entry name" value="CYP6-like"/>
    <property type="match status" value="2"/>
</dbReference>
<evidence type="ECO:0000256" key="10">
    <source>
        <dbReference type="ARBA" id="ARBA00023002"/>
    </source>
</evidence>
<feature type="transmembrane region" description="Helical" evidence="14">
    <location>
        <begin position="411"/>
        <end position="432"/>
    </location>
</feature>
<feature type="transmembrane region" description="Helical" evidence="14">
    <location>
        <begin position="995"/>
        <end position="1015"/>
    </location>
</feature>
<keyword evidence="10" id="KW-0560">Oxidoreductase</keyword>
<evidence type="ECO:0000256" key="6">
    <source>
        <dbReference type="ARBA" id="ARBA00022617"/>
    </source>
</evidence>
<evidence type="ECO:0000256" key="12">
    <source>
        <dbReference type="ARBA" id="ARBA00023033"/>
    </source>
</evidence>
<evidence type="ECO:0000256" key="4">
    <source>
        <dbReference type="ARBA" id="ARBA00004406"/>
    </source>
</evidence>
<comment type="function">
    <text evidence="2">May be involved in the metabolism of insect hormones and in the breakdown of synthetic insecticides.</text>
</comment>
<evidence type="ECO:0000256" key="1">
    <source>
        <dbReference type="ARBA" id="ARBA00001971"/>
    </source>
</evidence>
<dbReference type="InterPro" id="IPR036396">
    <property type="entry name" value="Cyt_P450_sf"/>
</dbReference>
<reference evidence="15" key="2">
    <citation type="submission" date="2021-08" db="EMBL/GenBank/DDBJ databases">
        <authorList>
            <person name="Eriksson T."/>
        </authorList>
    </citation>
    <scope>NUCLEOTIDE SEQUENCE</scope>
    <source>
        <strain evidence="15">Stoneville</strain>
        <tissue evidence="15">Whole head</tissue>
    </source>
</reference>
<dbReference type="InterPro" id="IPR001128">
    <property type="entry name" value="Cyt_P450"/>
</dbReference>
<keyword evidence="12" id="KW-0503">Monooxygenase</keyword>
<dbReference type="FunFam" id="1.10.630.10:FF:000042">
    <property type="entry name" value="Cytochrome P450"/>
    <property type="match status" value="1"/>
</dbReference>
<dbReference type="InterPro" id="IPR017972">
    <property type="entry name" value="Cyt_P450_CS"/>
</dbReference>
<evidence type="ECO:0000256" key="9">
    <source>
        <dbReference type="ARBA" id="ARBA00022848"/>
    </source>
</evidence>
<dbReference type="GO" id="GO:0004497">
    <property type="term" value="F:monooxygenase activity"/>
    <property type="evidence" value="ECO:0007669"/>
    <property type="project" value="UniProtKB-KW"/>
</dbReference>
<dbReference type="GO" id="GO:0005789">
    <property type="term" value="C:endoplasmic reticulum membrane"/>
    <property type="evidence" value="ECO:0007669"/>
    <property type="project" value="UniProtKB-SubCell"/>
</dbReference>
<dbReference type="EMBL" id="JABDTM020026571">
    <property type="protein sequence ID" value="KAH0811763.1"/>
    <property type="molecule type" value="Genomic_DNA"/>
</dbReference>
<evidence type="ECO:0000256" key="13">
    <source>
        <dbReference type="ARBA" id="ARBA00023136"/>
    </source>
</evidence>
<evidence type="ECO:0000256" key="5">
    <source>
        <dbReference type="ARBA" id="ARBA00010617"/>
    </source>
</evidence>
<keyword evidence="8" id="KW-0256">Endoplasmic reticulum</keyword>
<proteinExistence type="inferred from homology"/>
<evidence type="ECO:0000256" key="3">
    <source>
        <dbReference type="ARBA" id="ARBA00004174"/>
    </source>
</evidence>
<dbReference type="GO" id="GO:0020037">
    <property type="term" value="F:heme binding"/>
    <property type="evidence" value="ECO:0007669"/>
    <property type="project" value="InterPro"/>
</dbReference>
<dbReference type="AlphaFoldDB" id="A0A8J6LA45"/>
<dbReference type="PANTHER" id="PTHR24292">
    <property type="entry name" value="CYTOCHROME P450"/>
    <property type="match status" value="1"/>
</dbReference>
<comment type="cofactor">
    <cofactor evidence="1">
        <name>heme</name>
        <dbReference type="ChEBI" id="CHEBI:30413"/>
    </cofactor>
</comment>
<dbReference type="Proteomes" id="UP000719412">
    <property type="component" value="Unassembled WGS sequence"/>
</dbReference>
<evidence type="ECO:0000313" key="16">
    <source>
        <dbReference type="Proteomes" id="UP000719412"/>
    </source>
</evidence>
<dbReference type="PANTHER" id="PTHR24292:SF84">
    <property type="entry name" value="CYTOCHROME P450 28A5-RELATED"/>
    <property type="match status" value="1"/>
</dbReference>
<evidence type="ECO:0000256" key="8">
    <source>
        <dbReference type="ARBA" id="ARBA00022824"/>
    </source>
</evidence>
<keyword evidence="14" id="KW-0812">Transmembrane</keyword>
<protein>
    <recommendedName>
        <fullName evidence="17">Cytochrome P450 monooxygenase</fullName>
    </recommendedName>
</protein>
<keyword evidence="14" id="KW-1133">Transmembrane helix</keyword>